<evidence type="ECO:0000313" key="3">
    <source>
        <dbReference type="Proteomes" id="UP001152798"/>
    </source>
</evidence>
<sequence>MSPEAEPRAGPRANPSPLSQKQWRTKWSPATPPQFDWPVSFTPLTQTPHGPTTTYQFQRPPGPPYNGRTTWRQKKPLS</sequence>
<reference evidence="2" key="1">
    <citation type="submission" date="2022-01" db="EMBL/GenBank/DDBJ databases">
        <authorList>
            <person name="King R."/>
        </authorList>
    </citation>
    <scope>NUCLEOTIDE SEQUENCE</scope>
</reference>
<dbReference type="AlphaFoldDB" id="A0A9P0GW14"/>
<keyword evidence="3" id="KW-1185">Reference proteome</keyword>
<feature type="region of interest" description="Disordered" evidence="1">
    <location>
        <begin position="1"/>
        <end position="78"/>
    </location>
</feature>
<dbReference type="EMBL" id="OV725077">
    <property type="protein sequence ID" value="CAH1389954.1"/>
    <property type="molecule type" value="Genomic_DNA"/>
</dbReference>
<gene>
    <name evidence="2" type="ORF">NEZAVI_LOCUS1236</name>
</gene>
<protein>
    <submittedName>
        <fullName evidence="2">Uncharacterized protein</fullName>
    </submittedName>
</protein>
<name>A0A9P0GW14_NEZVI</name>
<organism evidence="2 3">
    <name type="scientific">Nezara viridula</name>
    <name type="common">Southern green stink bug</name>
    <name type="synonym">Cimex viridulus</name>
    <dbReference type="NCBI Taxonomy" id="85310"/>
    <lineage>
        <taxon>Eukaryota</taxon>
        <taxon>Metazoa</taxon>
        <taxon>Ecdysozoa</taxon>
        <taxon>Arthropoda</taxon>
        <taxon>Hexapoda</taxon>
        <taxon>Insecta</taxon>
        <taxon>Pterygota</taxon>
        <taxon>Neoptera</taxon>
        <taxon>Paraneoptera</taxon>
        <taxon>Hemiptera</taxon>
        <taxon>Heteroptera</taxon>
        <taxon>Panheteroptera</taxon>
        <taxon>Pentatomomorpha</taxon>
        <taxon>Pentatomoidea</taxon>
        <taxon>Pentatomidae</taxon>
        <taxon>Pentatominae</taxon>
        <taxon>Nezara</taxon>
    </lineage>
</organism>
<dbReference type="Proteomes" id="UP001152798">
    <property type="component" value="Chromosome 1"/>
</dbReference>
<proteinExistence type="predicted"/>
<evidence type="ECO:0000256" key="1">
    <source>
        <dbReference type="SAM" id="MobiDB-lite"/>
    </source>
</evidence>
<feature type="compositionally biased region" description="Polar residues" evidence="1">
    <location>
        <begin position="42"/>
        <end position="57"/>
    </location>
</feature>
<evidence type="ECO:0000313" key="2">
    <source>
        <dbReference type="EMBL" id="CAH1389954.1"/>
    </source>
</evidence>
<accession>A0A9P0GW14</accession>